<proteinExistence type="inferred from homology"/>
<evidence type="ECO:0000256" key="1">
    <source>
        <dbReference type="ARBA" id="ARBA00004609"/>
    </source>
</evidence>
<keyword evidence="8 9" id="KW-0449">Lipoprotein</keyword>
<dbReference type="GO" id="GO:0005886">
    <property type="term" value="C:plasma membrane"/>
    <property type="evidence" value="ECO:0007669"/>
    <property type="project" value="UniProtKB-SubCell"/>
</dbReference>
<evidence type="ECO:0000256" key="9">
    <source>
        <dbReference type="RuleBase" id="RU361209"/>
    </source>
</evidence>
<evidence type="ECO:0000256" key="8">
    <source>
        <dbReference type="ARBA" id="ARBA00023288"/>
    </source>
</evidence>
<evidence type="ECO:0000256" key="7">
    <source>
        <dbReference type="ARBA" id="ARBA00023180"/>
    </source>
</evidence>
<dbReference type="Proteomes" id="UP000515153">
    <property type="component" value="Unplaced"/>
</dbReference>
<evidence type="ECO:0000256" key="5">
    <source>
        <dbReference type="ARBA" id="ARBA00022729"/>
    </source>
</evidence>
<reference evidence="12" key="1">
    <citation type="journal article" date="2019" name="Mol. Biol. Evol.">
        <title>Blast fungal genomes show frequent chromosomal changes, gene gains and losses, and effector gene turnover.</title>
        <authorList>
            <person name="Gomez Luciano L.B."/>
            <person name="Jason Tsai I."/>
            <person name="Chuma I."/>
            <person name="Tosa Y."/>
            <person name="Chen Y.H."/>
            <person name="Li J.Y."/>
            <person name="Li M.Y."/>
            <person name="Jade Lu M.Y."/>
            <person name="Nakayashiki H."/>
            <person name="Li W.H."/>
        </authorList>
    </citation>
    <scope>NUCLEOTIDE SEQUENCE</scope>
    <source>
        <strain evidence="12">NI907</strain>
    </source>
</reference>
<dbReference type="GO" id="GO:0031505">
    <property type="term" value="P:fungal-type cell wall organization"/>
    <property type="evidence" value="ECO:0007669"/>
    <property type="project" value="TreeGrafter"/>
</dbReference>
<feature type="region of interest" description="Disordered" evidence="10">
    <location>
        <begin position="328"/>
        <end position="425"/>
    </location>
</feature>
<dbReference type="KEGG" id="pgri:PgNI_07759"/>
<dbReference type="RefSeq" id="XP_030981127.1">
    <property type="nucleotide sequence ID" value="XM_031127768.1"/>
</dbReference>
<name>A0A6P8B1T2_PYRGI</name>
<gene>
    <name evidence="12" type="ORF">PgNI_07759</name>
</gene>
<dbReference type="GO" id="GO:0042124">
    <property type="term" value="F:1,3-beta-glucanosyltransferase activity"/>
    <property type="evidence" value="ECO:0007669"/>
    <property type="project" value="TreeGrafter"/>
</dbReference>
<dbReference type="AlphaFoldDB" id="A0A6P8B1T2"/>
<dbReference type="GeneID" id="41962677"/>
<comment type="similarity">
    <text evidence="2 9">Belongs to the glycosyl hydrolase 72 family.</text>
</comment>
<dbReference type="OrthoDB" id="421038at2759"/>
<comment type="subcellular location">
    <subcellularLocation>
        <location evidence="1 9">Cell membrane</location>
        <topology evidence="1 9">Lipid-anchor</topology>
        <topology evidence="1 9">GPI-anchor</topology>
    </subcellularLocation>
</comment>
<dbReference type="GO" id="GO:0098552">
    <property type="term" value="C:side of membrane"/>
    <property type="evidence" value="ECO:0007669"/>
    <property type="project" value="UniProtKB-KW"/>
</dbReference>
<keyword evidence="3 9" id="KW-0336">GPI-anchor</keyword>
<dbReference type="InterPro" id="IPR017853">
    <property type="entry name" value="GH"/>
</dbReference>
<dbReference type="SUPFAM" id="SSF51445">
    <property type="entry name" value="(Trans)glycosidases"/>
    <property type="match status" value="1"/>
</dbReference>
<feature type="signal peptide" evidence="9">
    <location>
        <begin position="1"/>
        <end position="18"/>
    </location>
</feature>
<keyword evidence="7" id="KW-0325">Glycoprotein</keyword>
<sequence length="446" mass="48904">MKSAIFASVLGAAAIVQASPQPLQKRALTPITVKGNAFMQGDKRFFVRGIAWQPGASAGNKDPLADTKICMRDLEKFKKLGVNTVRVYSTDNSVNHKECMNAFAEAGIYLVLDVNNPKYSINREKPIPSYNAEYLQSVFATVEEFAQYDNTMAFFSGNEVVHDEKESTLAARYVKAATRDMKTYMAERKLRQVPIGYSAADVSQNRKQTAEYFNCGTDDARSDFFAFNDYSFCSSDVKTAGWDVKARNFSDYGVPIFLSEFGCNLNERNWGEVKALMTDKEILATWSGGLVYEYTEEENNYGIVKIDGDKVEELSEFEPLVKAFKDYPAPTDMAGARSEDRKSECPKEDDHWLIDTDKLPKMPEDAKKYLKDGAGKGPGLNGPGSQNSGPEKVEDAENGSGSGGRADGTGASASNQGSNNNAGESNKVSFLIAGSVVAFTIFSNVL</sequence>
<comment type="function">
    <text evidence="9">Splits internally a 1,3-beta-glucan molecule and transfers the newly generated reducing end (the donor) to the non-reducing end of another 1,3-beta-glucan molecule (the acceptor) forming a 1,3-beta linkage, resulting in the elongation of 1,3-beta-glucan chains in the cell wall.</text>
</comment>
<reference evidence="12" key="2">
    <citation type="submission" date="2019-10" db="EMBL/GenBank/DDBJ databases">
        <authorList>
            <consortium name="NCBI Genome Project"/>
        </authorList>
    </citation>
    <scope>NUCLEOTIDE SEQUENCE</scope>
    <source>
        <strain evidence="12">NI907</strain>
    </source>
</reference>
<evidence type="ECO:0000313" key="12">
    <source>
        <dbReference type="RefSeq" id="XP_030981127.1"/>
    </source>
</evidence>
<accession>A0A6P8B1T2</accession>
<dbReference type="InterPro" id="IPR004886">
    <property type="entry name" value="Glucanosyltransferase"/>
</dbReference>
<protein>
    <recommendedName>
        <fullName evidence="9">1,3-beta-glucanosyltransferase</fullName>
        <ecNumber evidence="9">2.4.1.-</ecNumber>
    </recommendedName>
</protein>
<evidence type="ECO:0000256" key="3">
    <source>
        <dbReference type="ARBA" id="ARBA00022622"/>
    </source>
</evidence>
<organism evidence="11 12">
    <name type="scientific">Pyricularia grisea</name>
    <name type="common">Crabgrass-specific blast fungus</name>
    <name type="synonym">Magnaporthe grisea</name>
    <dbReference type="NCBI Taxonomy" id="148305"/>
    <lineage>
        <taxon>Eukaryota</taxon>
        <taxon>Fungi</taxon>
        <taxon>Dikarya</taxon>
        <taxon>Ascomycota</taxon>
        <taxon>Pezizomycotina</taxon>
        <taxon>Sordariomycetes</taxon>
        <taxon>Sordariomycetidae</taxon>
        <taxon>Magnaporthales</taxon>
        <taxon>Pyriculariaceae</taxon>
        <taxon>Pyricularia</taxon>
    </lineage>
</organism>
<feature type="compositionally biased region" description="Low complexity" evidence="10">
    <location>
        <begin position="408"/>
        <end position="425"/>
    </location>
</feature>
<reference evidence="12" key="3">
    <citation type="submission" date="2025-08" db="UniProtKB">
        <authorList>
            <consortium name="RefSeq"/>
        </authorList>
    </citation>
    <scope>IDENTIFICATION</scope>
    <source>
        <strain evidence="12">NI907</strain>
    </source>
</reference>
<evidence type="ECO:0000256" key="4">
    <source>
        <dbReference type="ARBA" id="ARBA00022679"/>
    </source>
</evidence>
<feature type="compositionally biased region" description="Basic and acidic residues" evidence="10">
    <location>
        <begin position="337"/>
        <end position="374"/>
    </location>
</feature>
<evidence type="ECO:0000256" key="10">
    <source>
        <dbReference type="SAM" id="MobiDB-lite"/>
    </source>
</evidence>
<dbReference type="Pfam" id="PF03198">
    <property type="entry name" value="Glyco_hydro_72"/>
    <property type="match status" value="1"/>
</dbReference>
<dbReference type="GO" id="GO:0071970">
    <property type="term" value="P:fungal-type cell wall (1-&gt;3)-beta-D-glucan biosynthetic process"/>
    <property type="evidence" value="ECO:0007669"/>
    <property type="project" value="TreeGrafter"/>
</dbReference>
<dbReference type="PANTHER" id="PTHR31468:SF5">
    <property type="entry name" value="1,3-BETA-GLUCANOSYLTRANSFERASE GAS5"/>
    <property type="match status" value="1"/>
</dbReference>
<evidence type="ECO:0000256" key="6">
    <source>
        <dbReference type="ARBA" id="ARBA00023136"/>
    </source>
</evidence>
<dbReference type="Gene3D" id="3.20.20.80">
    <property type="entry name" value="Glycosidases"/>
    <property type="match status" value="1"/>
</dbReference>
<keyword evidence="5 9" id="KW-0732">Signal</keyword>
<feature type="chain" id="PRO_5028517569" description="1,3-beta-glucanosyltransferase" evidence="9">
    <location>
        <begin position="19"/>
        <end position="446"/>
    </location>
</feature>
<evidence type="ECO:0000313" key="11">
    <source>
        <dbReference type="Proteomes" id="UP000515153"/>
    </source>
</evidence>
<dbReference type="PANTHER" id="PTHR31468">
    <property type="entry name" value="1,3-BETA-GLUCANOSYLTRANSFERASE GAS1"/>
    <property type="match status" value="1"/>
</dbReference>
<evidence type="ECO:0000256" key="2">
    <source>
        <dbReference type="ARBA" id="ARBA00007528"/>
    </source>
</evidence>
<keyword evidence="11" id="KW-1185">Reference proteome</keyword>
<dbReference type="EC" id="2.4.1.-" evidence="9"/>
<keyword evidence="4 9" id="KW-0808">Transferase</keyword>
<keyword evidence="6 9" id="KW-0472">Membrane</keyword>